<dbReference type="EMBL" id="MNCJ02000327">
    <property type="protein sequence ID" value="KAF5777390.1"/>
    <property type="molecule type" value="Genomic_DNA"/>
</dbReference>
<comment type="caution">
    <text evidence="2">The sequence shown here is derived from an EMBL/GenBank/DDBJ whole genome shotgun (WGS) entry which is preliminary data.</text>
</comment>
<feature type="transmembrane region" description="Helical" evidence="1">
    <location>
        <begin position="12"/>
        <end position="32"/>
    </location>
</feature>
<gene>
    <name evidence="2" type="ORF">HanXRQr2_Chr12g0535051</name>
</gene>
<evidence type="ECO:0000256" key="1">
    <source>
        <dbReference type="SAM" id="Phobius"/>
    </source>
</evidence>
<name>A0A9K3HFI8_HELAN</name>
<evidence type="ECO:0000313" key="3">
    <source>
        <dbReference type="Proteomes" id="UP000215914"/>
    </source>
</evidence>
<dbReference type="Gramene" id="mRNA:HanXRQr2_Chr12g0535051">
    <property type="protein sequence ID" value="CDS:HanXRQr2_Chr12g0535051.1"/>
    <property type="gene ID" value="HanXRQr2_Chr12g0535051"/>
</dbReference>
<keyword evidence="1" id="KW-0812">Transmembrane</keyword>
<keyword evidence="1" id="KW-1133">Transmembrane helix</keyword>
<proteinExistence type="predicted"/>
<dbReference type="Proteomes" id="UP000215914">
    <property type="component" value="Unassembled WGS sequence"/>
</dbReference>
<organism evidence="2 3">
    <name type="scientific">Helianthus annuus</name>
    <name type="common">Common sunflower</name>
    <dbReference type="NCBI Taxonomy" id="4232"/>
    <lineage>
        <taxon>Eukaryota</taxon>
        <taxon>Viridiplantae</taxon>
        <taxon>Streptophyta</taxon>
        <taxon>Embryophyta</taxon>
        <taxon>Tracheophyta</taxon>
        <taxon>Spermatophyta</taxon>
        <taxon>Magnoliopsida</taxon>
        <taxon>eudicotyledons</taxon>
        <taxon>Gunneridae</taxon>
        <taxon>Pentapetalae</taxon>
        <taxon>asterids</taxon>
        <taxon>campanulids</taxon>
        <taxon>Asterales</taxon>
        <taxon>Asteraceae</taxon>
        <taxon>Asteroideae</taxon>
        <taxon>Heliantheae alliance</taxon>
        <taxon>Heliantheae</taxon>
        <taxon>Helianthus</taxon>
    </lineage>
</organism>
<reference evidence="2" key="2">
    <citation type="submission" date="2020-06" db="EMBL/GenBank/DDBJ databases">
        <title>Helianthus annuus Genome sequencing and assembly Release 2.</title>
        <authorList>
            <person name="Gouzy J."/>
            <person name="Langlade N."/>
            <person name="Munos S."/>
        </authorList>
    </citation>
    <scope>NUCLEOTIDE SEQUENCE</scope>
    <source>
        <tissue evidence="2">Leaves</tissue>
    </source>
</reference>
<accession>A0A9K3HFI8</accession>
<keyword evidence="1" id="KW-0472">Membrane</keyword>
<dbReference type="AlphaFoldDB" id="A0A9K3HFI8"/>
<evidence type="ECO:0000313" key="2">
    <source>
        <dbReference type="EMBL" id="KAF5777390.1"/>
    </source>
</evidence>
<sequence length="134" mass="15221">MDKLLRIAKVEYVRIQYLGGLFLFISFFDVVAADKFLGAREVWGPWFSKLEVWNGQTLPMERVAWLSLHGIPANLLDHAVLGQIGDLFGKVLFVPTDLDADSDLSVFKIGVLAGEVQRISEVVSLKWRDRNFRI</sequence>
<keyword evidence="3" id="KW-1185">Reference proteome</keyword>
<reference evidence="2" key="1">
    <citation type="journal article" date="2017" name="Nature">
        <title>The sunflower genome provides insights into oil metabolism, flowering and Asterid evolution.</title>
        <authorList>
            <person name="Badouin H."/>
            <person name="Gouzy J."/>
            <person name="Grassa C.J."/>
            <person name="Murat F."/>
            <person name="Staton S.E."/>
            <person name="Cottret L."/>
            <person name="Lelandais-Briere C."/>
            <person name="Owens G.L."/>
            <person name="Carrere S."/>
            <person name="Mayjonade B."/>
            <person name="Legrand L."/>
            <person name="Gill N."/>
            <person name="Kane N.C."/>
            <person name="Bowers J.E."/>
            <person name="Hubner S."/>
            <person name="Bellec A."/>
            <person name="Berard A."/>
            <person name="Berges H."/>
            <person name="Blanchet N."/>
            <person name="Boniface M.C."/>
            <person name="Brunel D."/>
            <person name="Catrice O."/>
            <person name="Chaidir N."/>
            <person name="Claudel C."/>
            <person name="Donnadieu C."/>
            <person name="Faraut T."/>
            <person name="Fievet G."/>
            <person name="Helmstetter N."/>
            <person name="King M."/>
            <person name="Knapp S.J."/>
            <person name="Lai Z."/>
            <person name="Le Paslier M.C."/>
            <person name="Lippi Y."/>
            <person name="Lorenzon L."/>
            <person name="Mandel J.R."/>
            <person name="Marage G."/>
            <person name="Marchand G."/>
            <person name="Marquand E."/>
            <person name="Bret-Mestries E."/>
            <person name="Morien E."/>
            <person name="Nambeesan S."/>
            <person name="Nguyen T."/>
            <person name="Pegot-Espagnet P."/>
            <person name="Pouilly N."/>
            <person name="Raftis F."/>
            <person name="Sallet E."/>
            <person name="Schiex T."/>
            <person name="Thomas J."/>
            <person name="Vandecasteele C."/>
            <person name="Vares D."/>
            <person name="Vear F."/>
            <person name="Vautrin S."/>
            <person name="Crespi M."/>
            <person name="Mangin B."/>
            <person name="Burke J.M."/>
            <person name="Salse J."/>
            <person name="Munos S."/>
            <person name="Vincourt P."/>
            <person name="Rieseberg L.H."/>
            <person name="Langlade N.B."/>
        </authorList>
    </citation>
    <scope>NUCLEOTIDE SEQUENCE</scope>
    <source>
        <tissue evidence="2">Leaves</tissue>
    </source>
</reference>
<protein>
    <submittedName>
        <fullName evidence="2">Uncharacterized protein</fullName>
    </submittedName>
</protein>